<evidence type="ECO:0000256" key="1">
    <source>
        <dbReference type="SAM" id="Phobius"/>
    </source>
</evidence>
<evidence type="ECO:0000313" key="2">
    <source>
        <dbReference type="EMBL" id="ETO19820.1"/>
    </source>
</evidence>
<keyword evidence="1" id="KW-0812">Transmembrane</keyword>
<evidence type="ECO:0000313" key="3">
    <source>
        <dbReference type="Proteomes" id="UP000023152"/>
    </source>
</evidence>
<protein>
    <submittedName>
        <fullName evidence="2">Uncharacterized protein</fullName>
    </submittedName>
</protein>
<gene>
    <name evidence="2" type="ORF">RFI_17406</name>
</gene>
<comment type="caution">
    <text evidence="2">The sequence shown here is derived from an EMBL/GenBank/DDBJ whole genome shotgun (WGS) entry which is preliminary data.</text>
</comment>
<accession>X6N0M1</accession>
<reference evidence="2 3" key="1">
    <citation type="journal article" date="2013" name="Curr. Biol.">
        <title>The Genome of the Foraminiferan Reticulomyxa filosa.</title>
        <authorList>
            <person name="Glockner G."/>
            <person name="Hulsmann N."/>
            <person name="Schleicher M."/>
            <person name="Noegel A.A."/>
            <person name="Eichinger L."/>
            <person name="Gallinger C."/>
            <person name="Pawlowski J."/>
            <person name="Sierra R."/>
            <person name="Euteneuer U."/>
            <person name="Pillet L."/>
            <person name="Moustafa A."/>
            <person name="Platzer M."/>
            <person name="Groth M."/>
            <person name="Szafranski K."/>
            <person name="Schliwa M."/>
        </authorList>
    </citation>
    <scope>NUCLEOTIDE SEQUENCE [LARGE SCALE GENOMIC DNA]</scope>
</reference>
<sequence length="154" mass="18611">MVTLAAWLYFVCVNYNIVTDLLDWYYKKKKIHPYNETYLEQTIKKKKKKVIRTLSAMMVMYPWLKKEGKVERYIVNVCSGGGTIVMEWVLIRIWLLYYDFTRDIHQLDIRWQRHIISVNYVPWTMKYEFLGNFNILFALSFLVFLVIEGIVMCV</sequence>
<feature type="transmembrane region" description="Helical" evidence="1">
    <location>
        <begin position="129"/>
        <end position="151"/>
    </location>
</feature>
<dbReference type="AlphaFoldDB" id="X6N0M1"/>
<name>X6N0M1_RETFI</name>
<feature type="transmembrane region" description="Helical" evidence="1">
    <location>
        <begin position="6"/>
        <end position="26"/>
    </location>
</feature>
<dbReference type="Proteomes" id="UP000023152">
    <property type="component" value="Unassembled WGS sequence"/>
</dbReference>
<dbReference type="EMBL" id="ASPP01013247">
    <property type="protein sequence ID" value="ETO19820.1"/>
    <property type="molecule type" value="Genomic_DNA"/>
</dbReference>
<keyword evidence="3" id="KW-1185">Reference proteome</keyword>
<keyword evidence="1" id="KW-1133">Transmembrane helix</keyword>
<organism evidence="2 3">
    <name type="scientific">Reticulomyxa filosa</name>
    <dbReference type="NCBI Taxonomy" id="46433"/>
    <lineage>
        <taxon>Eukaryota</taxon>
        <taxon>Sar</taxon>
        <taxon>Rhizaria</taxon>
        <taxon>Retaria</taxon>
        <taxon>Foraminifera</taxon>
        <taxon>Monothalamids</taxon>
        <taxon>Reticulomyxidae</taxon>
        <taxon>Reticulomyxa</taxon>
    </lineage>
</organism>
<feature type="transmembrane region" description="Helical" evidence="1">
    <location>
        <begin position="73"/>
        <end position="97"/>
    </location>
</feature>
<keyword evidence="1" id="KW-0472">Membrane</keyword>
<proteinExistence type="predicted"/>